<dbReference type="Pfam" id="PF01368">
    <property type="entry name" value="DHH"/>
    <property type="match status" value="1"/>
</dbReference>
<dbReference type="GO" id="GO:0003676">
    <property type="term" value="F:nucleic acid binding"/>
    <property type="evidence" value="ECO:0007669"/>
    <property type="project" value="InterPro"/>
</dbReference>
<dbReference type="PANTHER" id="PTHR47618:SF1">
    <property type="entry name" value="BIFUNCTIONAL OLIGORIBONUCLEASE AND PAP PHOSPHATASE NRNA"/>
    <property type="match status" value="1"/>
</dbReference>
<dbReference type="InterPro" id="IPR038763">
    <property type="entry name" value="DHH_sf"/>
</dbReference>
<name>A0A847D0K0_9BACT</name>
<dbReference type="Pfam" id="PF02272">
    <property type="entry name" value="DHHA1"/>
    <property type="match status" value="1"/>
</dbReference>
<proteinExistence type="predicted"/>
<dbReference type="InterPro" id="IPR051319">
    <property type="entry name" value="Oligoribo/pAp-PDE_c-di-AMP_PDE"/>
</dbReference>
<accession>A0A847D0K0</accession>
<evidence type="ECO:0000313" key="4">
    <source>
        <dbReference type="Proteomes" id="UP000545876"/>
    </source>
</evidence>
<dbReference type="EMBL" id="JAAZBX010000004">
    <property type="protein sequence ID" value="NLD25306.1"/>
    <property type="molecule type" value="Genomic_DNA"/>
</dbReference>
<evidence type="ECO:0000259" key="1">
    <source>
        <dbReference type="Pfam" id="PF01368"/>
    </source>
</evidence>
<sequence>MKKNYNQFKEFIKQSKKILILTHKGPDVDAFCSSLLLKQILLELYPKKKVVFRAKQNPSLKLPGMKEIEIVKELKSEGFDLIILTDAGDLSLCIEDTDNVEDSIPQIIIDHHDTFFEKKKNTVLVNENMSSATEQVYMLFRILYKNEFKLNEDSSTLVQYGIVADTGRFLYDITTPNTHRVFADAKSIVDVDLEDFAYRNSKFPREATHAIIKYLESLKIEKDMAYMFVDRKDLEEDLELKQGASEAQAFLRDRYLRFIQGVHWGFIIKPDMNTKDSWFVSFRSTKGYQDVRVIAEELGGGGHTYASGVLIKADSIEALLTKILNIIEKHLKA</sequence>
<organism evidence="3 4">
    <name type="scientific">Candidatus Dojkabacteria bacterium</name>
    <dbReference type="NCBI Taxonomy" id="2099670"/>
    <lineage>
        <taxon>Bacteria</taxon>
        <taxon>Candidatus Dojkabacteria</taxon>
    </lineage>
</organism>
<evidence type="ECO:0000313" key="3">
    <source>
        <dbReference type="EMBL" id="NLD25306.1"/>
    </source>
</evidence>
<feature type="domain" description="DHHA1" evidence="2">
    <location>
        <begin position="256"/>
        <end position="328"/>
    </location>
</feature>
<feature type="domain" description="DDH" evidence="1">
    <location>
        <begin position="17"/>
        <end position="162"/>
    </location>
</feature>
<reference evidence="3 4" key="1">
    <citation type="journal article" date="2020" name="Biotechnol. Biofuels">
        <title>New insights from the biogas microbiome by comprehensive genome-resolved metagenomics of nearly 1600 species originating from multiple anaerobic digesters.</title>
        <authorList>
            <person name="Campanaro S."/>
            <person name="Treu L."/>
            <person name="Rodriguez-R L.M."/>
            <person name="Kovalovszki A."/>
            <person name="Ziels R.M."/>
            <person name="Maus I."/>
            <person name="Zhu X."/>
            <person name="Kougias P.G."/>
            <person name="Basile A."/>
            <person name="Luo G."/>
            <person name="Schluter A."/>
            <person name="Konstantinidis K.T."/>
            <person name="Angelidaki I."/>
        </authorList>
    </citation>
    <scope>NUCLEOTIDE SEQUENCE [LARGE SCALE GENOMIC DNA]</scope>
    <source>
        <strain evidence="3">AS06rmzACSIP_65</strain>
    </source>
</reference>
<dbReference type="PANTHER" id="PTHR47618">
    <property type="entry name" value="BIFUNCTIONAL OLIGORIBONUCLEASE AND PAP PHOSPHATASE NRNA"/>
    <property type="match status" value="1"/>
</dbReference>
<dbReference type="Proteomes" id="UP000545876">
    <property type="component" value="Unassembled WGS sequence"/>
</dbReference>
<protein>
    <submittedName>
        <fullName evidence="3">Uncharacterized protein</fullName>
    </submittedName>
</protein>
<dbReference type="Gene3D" id="3.90.1640.10">
    <property type="entry name" value="inorganic pyrophosphatase (n-terminal core)"/>
    <property type="match status" value="1"/>
</dbReference>
<comment type="caution">
    <text evidence="3">The sequence shown here is derived from an EMBL/GenBank/DDBJ whole genome shotgun (WGS) entry which is preliminary data.</text>
</comment>
<dbReference type="InterPro" id="IPR003156">
    <property type="entry name" value="DHHA1_dom"/>
</dbReference>
<dbReference type="InterPro" id="IPR001667">
    <property type="entry name" value="DDH_dom"/>
</dbReference>
<dbReference type="SUPFAM" id="SSF64182">
    <property type="entry name" value="DHH phosphoesterases"/>
    <property type="match status" value="1"/>
</dbReference>
<dbReference type="AlphaFoldDB" id="A0A847D0K0"/>
<evidence type="ECO:0000259" key="2">
    <source>
        <dbReference type="Pfam" id="PF02272"/>
    </source>
</evidence>
<gene>
    <name evidence="3" type="ORF">GX656_01540</name>
</gene>
<dbReference type="Gene3D" id="3.10.310.30">
    <property type="match status" value="1"/>
</dbReference>